<comment type="similarity">
    <text evidence="3">Belongs to the glycosyl hydrolase 5 (cellulase A) family.</text>
</comment>
<evidence type="ECO:0000313" key="6">
    <source>
        <dbReference type="Proteomes" id="UP001500279"/>
    </source>
</evidence>
<dbReference type="PANTHER" id="PTHR34142:SF1">
    <property type="entry name" value="GLYCOSIDE HYDROLASE FAMILY 5 DOMAIN-CONTAINING PROTEIN"/>
    <property type="match status" value="1"/>
</dbReference>
<gene>
    <name evidence="5" type="ORF">GCM10009107_40580</name>
</gene>
<keyword evidence="1 3" id="KW-0378">Hydrolase</keyword>
<dbReference type="InterPro" id="IPR001547">
    <property type="entry name" value="Glyco_hydro_5"/>
</dbReference>
<accession>A0ABP3VHB0</accession>
<comment type="caution">
    <text evidence="5">The sequence shown here is derived from an EMBL/GenBank/DDBJ whole genome shotgun (WGS) entry which is preliminary data.</text>
</comment>
<feature type="domain" description="Glycoside hydrolase family 5" evidence="4">
    <location>
        <begin position="78"/>
        <end position="260"/>
    </location>
</feature>
<evidence type="ECO:0000256" key="2">
    <source>
        <dbReference type="ARBA" id="ARBA00023295"/>
    </source>
</evidence>
<protein>
    <recommendedName>
        <fullName evidence="4">Glycoside hydrolase family 5 domain-containing protein</fullName>
    </recommendedName>
</protein>
<dbReference type="InterPro" id="IPR017853">
    <property type="entry name" value="GH"/>
</dbReference>
<keyword evidence="6" id="KW-1185">Reference proteome</keyword>
<name>A0ABP3VHB0_9BURK</name>
<dbReference type="Gene3D" id="3.20.20.80">
    <property type="entry name" value="Glycosidases"/>
    <property type="match status" value="1"/>
</dbReference>
<dbReference type="Proteomes" id="UP001500279">
    <property type="component" value="Unassembled WGS sequence"/>
</dbReference>
<organism evidence="5 6">
    <name type="scientific">Ideonella azotifigens</name>
    <dbReference type="NCBI Taxonomy" id="513160"/>
    <lineage>
        <taxon>Bacteria</taxon>
        <taxon>Pseudomonadati</taxon>
        <taxon>Pseudomonadota</taxon>
        <taxon>Betaproteobacteria</taxon>
        <taxon>Burkholderiales</taxon>
        <taxon>Sphaerotilaceae</taxon>
        <taxon>Ideonella</taxon>
    </lineage>
</organism>
<evidence type="ECO:0000256" key="3">
    <source>
        <dbReference type="RuleBase" id="RU361153"/>
    </source>
</evidence>
<dbReference type="EMBL" id="BAAAEW010000026">
    <property type="protein sequence ID" value="GAA0759282.1"/>
    <property type="molecule type" value="Genomic_DNA"/>
</dbReference>
<keyword evidence="2 3" id="KW-0326">Glycosidase</keyword>
<dbReference type="PANTHER" id="PTHR34142">
    <property type="entry name" value="ENDO-BETA-1,4-GLUCANASE A"/>
    <property type="match status" value="1"/>
</dbReference>
<dbReference type="SUPFAM" id="SSF51445">
    <property type="entry name" value="(Trans)glycosidases"/>
    <property type="match status" value="1"/>
</dbReference>
<sequence>MVVGLICASTALAAPTGQVSVRDGRELLRDCRPWVPSGLNFYGRVIPAKWNSDPDTLAAQSSFGAANMEMVTRIAGDSVRYAVGMPFLDPQSRQYQPDYQDELAAAVKLARDRGLTVFLLMQWQGRTKVHAVETMPGPSSLRAWQALAPRFSDDLGVVFELFNEPQSVTRPDSVEWERWRQGHQAIIDALRAQGAQNVVLVDGMNGGRRLSGAPELKDPLRQVIYGVHPYIRADMNSVPEWDDYFGRFADDHVVVATEWSHFARMCEVAPVGVVRTLLGYLEHRRIGVLAYGAESQDSRLFKKTSNGRFDLTSFDGVSCTSPDAGPGEDLAKMFGRLSQSWAHTAPVSASACGLSPAHKAER</sequence>
<evidence type="ECO:0000313" key="5">
    <source>
        <dbReference type="EMBL" id="GAA0759282.1"/>
    </source>
</evidence>
<dbReference type="Pfam" id="PF00150">
    <property type="entry name" value="Cellulase"/>
    <property type="match status" value="1"/>
</dbReference>
<evidence type="ECO:0000259" key="4">
    <source>
        <dbReference type="Pfam" id="PF00150"/>
    </source>
</evidence>
<evidence type="ECO:0000256" key="1">
    <source>
        <dbReference type="ARBA" id="ARBA00022801"/>
    </source>
</evidence>
<proteinExistence type="inferred from homology"/>
<reference evidence="6" key="1">
    <citation type="journal article" date="2019" name="Int. J. Syst. Evol. Microbiol.">
        <title>The Global Catalogue of Microorganisms (GCM) 10K type strain sequencing project: providing services to taxonomists for standard genome sequencing and annotation.</title>
        <authorList>
            <consortium name="The Broad Institute Genomics Platform"/>
            <consortium name="The Broad Institute Genome Sequencing Center for Infectious Disease"/>
            <person name="Wu L."/>
            <person name="Ma J."/>
        </authorList>
    </citation>
    <scope>NUCLEOTIDE SEQUENCE [LARGE SCALE GENOMIC DNA]</scope>
    <source>
        <strain evidence="6">JCM 15503</strain>
    </source>
</reference>